<evidence type="ECO:0000313" key="2">
    <source>
        <dbReference type="RefSeq" id="XP_024870520.1"/>
    </source>
</evidence>
<protein>
    <submittedName>
        <fullName evidence="2">Nuclear receptor 2C2-associated protein isoform X2</fullName>
    </submittedName>
</protein>
<name>A0A6J1PN28_9HYME</name>
<dbReference type="Gene3D" id="2.60.120.260">
    <property type="entry name" value="Galactose-binding domain-like"/>
    <property type="match status" value="1"/>
</dbReference>
<sequence length="87" mass="9621">MPALLTENNFECRVSSVLNKNVQSYGKTYMFDNCSETCWNSDAGSPQWVLISFENECGLSSFEVEFQGGFAGKNCHIEAVLLAQARG</sequence>
<dbReference type="AlphaFoldDB" id="A0A6J1PN28"/>
<keyword evidence="1" id="KW-1185">Reference proteome</keyword>
<dbReference type="GeneID" id="112453795"/>
<keyword evidence="2" id="KW-0675">Receptor</keyword>
<gene>
    <name evidence="2" type="primary">LOC112453795</name>
</gene>
<evidence type="ECO:0000313" key="1">
    <source>
        <dbReference type="Proteomes" id="UP000504618"/>
    </source>
</evidence>
<accession>A0A6J1PN28</accession>
<reference evidence="2" key="1">
    <citation type="submission" date="2025-08" db="UniProtKB">
        <authorList>
            <consortium name="RefSeq"/>
        </authorList>
    </citation>
    <scope>IDENTIFICATION</scope>
    <source>
        <tissue evidence="2">Whole body</tissue>
    </source>
</reference>
<dbReference type="SUPFAM" id="SSF49785">
    <property type="entry name" value="Galactose-binding domain-like"/>
    <property type="match status" value="1"/>
</dbReference>
<dbReference type="RefSeq" id="XP_024870520.1">
    <property type="nucleotide sequence ID" value="XM_025014752.1"/>
</dbReference>
<proteinExistence type="predicted"/>
<dbReference type="Proteomes" id="UP000504618">
    <property type="component" value="Unplaced"/>
</dbReference>
<organism evidence="1 2">
    <name type="scientific">Temnothorax curvispinosus</name>
    <dbReference type="NCBI Taxonomy" id="300111"/>
    <lineage>
        <taxon>Eukaryota</taxon>
        <taxon>Metazoa</taxon>
        <taxon>Ecdysozoa</taxon>
        <taxon>Arthropoda</taxon>
        <taxon>Hexapoda</taxon>
        <taxon>Insecta</taxon>
        <taxon>Pterygota</taxon>
        <taxon>Neoptera</taxon>
        <taxon>Endopterygota</taxon>
        <taxon>Hymenoptera</taxon>
        <taxon>Apocrita</taxon>
        <taxon>Aculeata</taxon>
        <taxon>Formicoidea</taxon>
        <taxon>Formicidae</taxon>
        <taxon>Myrmicinae</taxon>
        <taxon>Temnothorax</taxon>
    </lineage>
</organism>
<dbReference type="InterPro" id="IPR008979">
    <property type="entry name" value="Galactose-bd-like_sf"/>
</dbReference>